<dbReference type="PANTHER" id="PTHR48081:SF3">
    <property type="entry name" value="ALPHA_BETA HYDROLASE FOLD-3 DOMAIN-CONTAINING PROTEIN"/>
    <property type="match status" value="1"/>
</dbReference>
<dbReference type="Proteomes" id="UP001444661">
    <property type="component" value="Unassembled WGS sequence"/>
</dbReference>
<organism evidence="3 4">
    <name type="scientific">Apiospora rasikravindrae</name>
    <dbReference type="NCBI Taxonomy" id="990691"/>
    <lineage>
        <taxon>Eukaryota</taxon>
        <taxon>Fungi</taxon>
        <taxon>Dikarya</taxon>
        <taxon>Ascomycota</taxon>
        <taxon>Pezizomycotina</taxon>
        <taxon>Sordariomycetes</taxon>
        <taxon>Xylariomycetidae</taxon>
        <taxon>Amphisphaeriales</taxon>
        <taxon>Apiosporaceae</taxon>
        <taxon>Apiospora</taxon>
    </lineage>
</organism>
<accession>A0ABR1RSB6</accession>
<evidence type="ECO:0000259" key="2">
    <source>
        <dbReference type="Pfam" id="PF07859"/>
    </source>
</evidence>
<dbReference type="InterPro" id="IPR013094">
    <property type="entry name" value="AB_hydrolase_3"/>
</dbReference>
<reference evidence="3 4" key="1">
    <citation type="submission" date="2023-01" db="EMBL/GenBank/DDBJ databases">
        <title>Analysis of 21 Apiospora genomes using comparative genomics revels a genus with tremendous synthesis potential of carbohydrate active enzymes and secondary metabolites.</title>
        <authorList>
            <person name="Sorensen T."/>
        </authorList>
    </citation>
    <scope>NUCLEOTIDE SEQUENCE [LARGE SCALE GENOMIC DNA]</scope>
    <source>
        <strain evidence="3 4">CBS 33761</strain>
    </source>
</reference>
<evidence type="ECO:0000256" key="1">
    <source>
        <dbReference type="ARBA" id="ARBA00022801"/>
    </source>
</evidence>
<name>A0ABR1RSB6_9PEZI</name>
<gene>
    <name evidence="3" type="ORF">PG993_014033</name>
</gene>
<dbReference type="InterPro" id="IPR029058">
    <property type="entry name" value="AB_hydrolase_fold"/>
</dbReference>
<dbReference type="PANTHER" id="PTHR48081">
    <property type="entry name" value="AB HYDROLASE SUPERFAMILY PROTEIN C4A8.06C"/>
    <property type="match status" value="1"/>
</dbReference>
<comment type="caution">
    <text evidence="3">The sequence shown here is derived from an EMBL/GenBank/DDBJ whole genome shotgun (WGS) entry which is preliminary data.</text>
</comment>
<proteinExistence type="predicted"/>
<protein>
    <recommendedName>
        <fullName evidence="2">Alpha/beta hydrolase fold-3 domain-containing protein</fullName>
    </recommendedName>
</protein>
<dbReference type="EMBL" id="JAQQWK010000013">
    <property type="protein sequence ID" value="KAK8017707.1"/>
    <property type="molecule type" value="Genomic_DNA"/>
</dbReference>
<keyword evidence="4" id="KW-1185">Reference proteome</keyword>
<evidence type="ECO:0000313" key="4">
    <source>
        <dbReference type="Proteomes" id="UP001444661"/>
    </source>
</evidence>
<dbReference type="SUPFAM" id="SSF53474">
    <property type="entry name" value="alpha/beta-Hydrolases"/>
    <property type="match status" value="1"/>
</dbReference>
<dbReference type="Pfam" id="PF07859">
    <property type="entry name" value="Abhydrolase_3"/>
    <property type="match status" value="1"/>
</dbReference>
<dbReference type="Gene3D" id="3.40.50.1820">
    <property type="entry name" value="alpha/beta hydrolase"/>
    <property type="match status" value="1"/>
</dbReference>
<dbReference type="InterPro" id="IPR050300">
    <property type="entry name" value="GDXG_lipolytic_enzyme"/>
</dbReference>
<feature type="domain" description="Alpha/beta hydrolase fold-3" evidence="2">
    <location>
        <begin position="63"/>
        <end position="150"/>
    </location>
</feature>
<keyword evidence="1" id="KW-0378">Hydrolase</keyword>
<sequence>MALGKLTSFDKLDVAYATVNGQPLQATVLTPRSLREKPPGSTPSLSIGMAAVSSSAIGSLSRNAIIISPDYRLLPEATGSDILEDVQAFWRWVSHELPALSEAWHARPDLDSLACCGESAGGWLSVQSALLFPAESRIRAVISSSAPLHADIPQFTIPQPRTIMGSRAPPARQAERVIRSYLGTMKPGAVKVGCDPSEMWEMVMCIMQQAWLPRLMSAKTDRRLDVMENLAKAGEVPPMWIIHGLQDSFAPSVCSTEFAKRVQTMRADVPFWLSLQPGDHMFDASMSMDEEWVQSGCHFLSQHWP</sequence>
<evidence type="ECO:0000313" key="3">
    <source>
        <dbReference type="EMBL" id="KAK8017707.1"/>
    </source>
</evidence>